<dbReference type="AlphaFoldDB" id="A0AAD1Y228"/>
<evidence type="ECO:0000313" key="2">
    <source>
        <dbReference type="Proteomes" id="UP001295684"/>
    </source>
</evidence>
<dbReference type="Proteomes" id="UP001295684">
    <property type="component" value="Unassembled WGS sequence"/>
</dbReference>
<accession>A0AAD1Y228</accession>
<keyword evidence="2" id="KW-1185">Reference proteome</keyword>
<gene>
    <name evidence="1" type="ORF">ECRASSUSDP1_LOCUS23923</name>
</gene>
<proteinExistence type="predicted"/>
<evidence type="ECO:0000313" key="1">
    <source>
        <dbReference type="EMBL" id="CAI2382450.1"/>
    </source>
</evidence>
<name>A0AAD1Y228_EUPCR</name>
<comment type="caution">
    <text evidence="1">The sequence shown here is derived from an EMBL/GenBank/DDBJ whole genome shotgun (WGS) entry which is preliminary data.</text>
</comment>
<protein>
    <submittedName>
        <fullName evidence="1">Uncharacterized protein</fullName>
    </submittedName>
</protein>
<sequence>MPYMMFVGQKNSKVTDNQIRSRSGTFSTSSMYHRLFALKAQMASRSKAFFVGRKD</sequence>
<dbReference type="EMBL" id="CAMPGE010024628">
    <property type="protein sequence ID" value="CAI2382450.1"/>
    <property type="molecule type" value="Genomic_DNA"/>
</dbReference>
<reference evidence="1" key="1">
    <citation type="submission" date="2023-07" db="EMBL/GenBank/DDBJ databases">
        <authorList>
            <consortium name="AG Swart"/>
            <person name="Singh M."/>
            <person name="Singh A."/>
            <person name="Seah K."/>
            <person name="Emmerich C."/>
        </authorList>
    </citation>
    <scope>NUCLEOTIDE SEQUENCE</scope>
    <source>
        <strain evidence="1">DP1</strain>
    </source>
</reference>
<organism evidence="1 2">
    <name type="scientific">Euplotes crassus</name>
    <dbReference type="NCBI Taxonomy" id="5936"/>
    <lineage>
        <taxon>Eukaryota</taxon>
        <taxon>Sar</taxon>
        <taxon>Alveolata</taxon>
        <taxon>Ciliophora</taxon>
        <taxon>Intramacronucleata</taxon>
        <taxon>Spirotrichea</taxon>
        <taxon>Hypotrichia</taxon>
        <taxon>Euplotida</taxon>
        <taxon>Euplotidae</taxon>
        <taxon>Moneuplotes</taxon>
    </lineage>
</organism>